<dbReference type="Gene3D" id="3.40.30.10">
    <property type="entry name" value="Glutaredoxin"/>
    <property type="match status" value="1"/>
</dbReference>
<sequence length="541" mass="59323">MMTHANVLATVSAVMTIVPGLGSNDVYLAYLPLAHILELAAENVIAAVGSAIGYGSPLTLTDTSNKIKKGTKGDATMLLPTLMTAVPAILDRVRDGVLKKVNSKGGLSKKLFDLAYSRRLSAVNGSWLGAWGPERHLWNLLVFKKVRAILGGHIRFILSGGAPLSSDTQRFINICFGVPIGQGYGLTETCAGGTFSEFDDTSVGRVGAPLPCSFIKLIDWPEGGYLVSDNPMPRGEIVVGGPNINFGGNCEGFFLAASVVPDRGGKTETLAGNLDGDPDRGTAMEGELSKAVQWLNLVVTEPYYMFHFMAFFSYLVVRTSSAQVLIPTITHRLIYREIQAALAFGILTAIKMVREETWEGFIADTLFFAKIFLVALALIMDYNLALWYIVAFSVMYILTQQPSFQGLGTSSKLTPLQLETLLTEGNMSRFWLVEFRSSCSSDCIRSSRCFPELSITYSNKNLSFGIVDLGLFPNAAEKFGIFLGGHMGQLPTYILFENATAVARFPEFDFESNSSHPRMTKRLLSRYFELDRRLIEYVNSK</sequence>
<protein>
    <submittedName>
        <fullName evidence="8">AMP-dependent synthetase</fullName>
    </submittedName>
</protein>
<dbReference type="Proteomes" id="UP000237000">
    <property type="component" value="Unassembled WGS sequence"/>
</dbReference>
<dbReference type="InterPro" id="IPR042099">
    <property type="entry name" value="ANL_N_sf"/>
</dbReference>
<gene>
    <name evidence="8" type="ORF">TorRG33x02_342880</name>
</gene>
<evidence type="ECO:0000256" key="1">
    <source>
        <dbReference type="ARBA" id="ARBA00004496"/>
    </source>
</evidence>
<keyword evidence="3" id="KW-0436">Ligase</keyword>
<keyword evidence="6" id="KW-0812">Transmembrane</keyword>
<dbReference type="GO" id="GO:0004467">
    <property type="term" value="F:long-chain fatty acid-CoA ligase activity"/>
    <property type="evidence" value="ECO:0007669"/>
    <property type="project" value="UniProtKB-ARBA"/>
</dbReference>
<dbReference type="SUPFAM" id="SSF52833">
    <property type="entry name" value="Thioredoxin-like"/>
    <property type="match status" value="1"/>
</dbReference>
<keyword evidence="6" id="KW-0472">Membrane</keyword>
<dbReference type="PANTHER" id="PTHR43272:SF83">
    <property type="entry name" value="ACYL-COA SYNTHETASE LONG-CHAIN, ISOFORM J"/>
    <property type="match status" value="1"/>
</dbReference>
<evidence type="ECO:0000256" key="5">
    <source>
        <dbReference type="ARBA" id="ARBA00022840"/>
    </source>
</evidence>
<evidence type="ECO:0000313" key="9">
    <source>
        <dbReference type="Proteomes" id="UP000237000"/>
    </source>
</evidence>
<evidence type="ECO:0000256" key="6">
    <source>
        <dbReference type="SAM" id="Phobius"/>
    </source>
</evidence>
<comment type="similarity">
    <text evidence="2">Belongs to the ATP-dependent AMP-binding enzyme family.</text>
</comment>
<dbReference type="InterPro" id="IPR036249">
    <property type="entry name" value="Thioredoxin-like_sf"/>
</dbReference>
<reference evidence="9" key="1">
    <citation type="submission" date="2016-06" db="EMBL/GenBank/DDBJ databases">
        <title>Parallel loss of symbiosis genes in relatives of nitrogen-fixing non-legume Parasponia.</title>
        <authorList>
            <person name="Van Velzen R."/>
            <person name="Holmer R."/>
            <person name="Bu F."/>
            <person name="Rutten L."/>
            <person name="Van Zeijl A."/>
            <person name="Liu W."/>
            <person name="Santuari L."/>
            <person name="Cao Q."/>
            <person name="Sharma T."/>
            <person name="Shen D."/>
            <person name="Roswanjaya Y."/>
            <person name="Wardhani T."/>
            <person name="Kalhor M.S."/>
            <person name="Jansen J."/>
            <person name="Van den Hoogen J."/>
            <person name="Gungor B."/>
            <person name="Hartog M."/>
            <person name="Hontelez J."/>
            <person name="Verver J."/>
            <person name="Yang W.-C."/>
            <person name="Schijlen E."/>
            <person name="Repin R."/>
            <person name="Schilthuizen M."/>
            <person name="Schranz E."/>
            <person name="Heidstra R."/>
            <person name="Miyata K."/>
            <person name="Fedorova E."/>
            <person name="Kohlen W."/>
            <person name="Bisseling T."/>
            <person name="Smit S."/>
            <person name="Geurts R."/>
        </authorList>
    </citation>
    <scope>NUCLEOTIDE SEQUENCE [LARGE SCALE GENOMIC DNA]</scope>
    <source>
        <strain evidence="9">cv. RG33-2</strain>
    </source>
</reference>
<keyword evidence="5" id="KW-0067">ATP-binding</keyword>
<accession>A0A2P5AS50</accession>
<comment type="caution">
    <text evidence="8">The sequence shown here is derived from an EMBL/GenBank/DDBJ whole genome shotgun (WGS) entry which is preliminary data.</text>
</comment>
<keyword evidence="9" id="KW-1185">Reference proteome</keyword>
<dbReference type="GO" id="GO:0005524">
    <property type="term" value="F:ATP binding"/>
    <property type="evidence" value="ECO:0007669"/>
    <property type="project" value="UniProtKB-KW"/>
</dbReference>
<keyword evidence="6" id="KW-1133">Transmembrane helix</keyword>
<dbReference type="PANTHER" id="PTHR43272">
    <property type="entry name" value="LONG-CHAIN-FATTY-ACID--COA LIGASE"/>
    <property type="match status" value="1"/>
</dbReference>
<organism evidence="8 9">
    <name type="scientific">Trema orientale</name>
    <name type="common">Charcoal tree</name>
    <name type="synonym">Celtis orientalis</name>
    <dbReference type="NCBI Taxonomy" id="63057"/>
    <lineage>
        <taxon>Eukaryota</taxon>
        <taxon>Viridiplantae</taxon>
        <taxon>Streptophyta</taxon>
        <taxon>Embryophyta</taxon>
        <taxon>Tracheophyta</taxon>
        <taxon>Spermatophyta</taxon>
        <taxon>Magnoliopsida</taxon>
        <taxon>eudicotyledons</taxon>
        <taxon>Gunneridae</taxon>
        <taxon>Pentapetalae</taxon>
        <taxon>rosids</taxon>
        <taxon>fabids</taxon>
        <taxon>Rosales</taxon>
        <taxon>Cannabaceae</taxon>
        <taxon>Trema</taxon>
    </lineage>
</organism>
<dbReference type="GO" id="GO:0016020">
    <property type="term" value="C:membrane"/>
    <property type="evidence" value="ECO:0007669"/>
    <property type="project" value="TreeGrafter"/>
</dbReference>
<dbReference type="InParanoid" id="A0A2P5AS50"/>
<dbReference type="InterPro" id="IPR000873">
    <property type="entry name" value="AMP-dep_synth/lig_dom"/>
</dbReference>
<comment type="subcellular location">
    <subcellularLocation>
        <location evidence="1">Cytoplasm</location>
    </subcellularLocation>
</comment>
<evidence type="ECO:0000256" key="2">
    <source>
        <dbReference type="ARBA" id="ARBA00006432"/>
    </source>
</evidence>
<evidence type="ECO:0000313" key="8">
    <source>
        <dbReference type="EMBL" id="PON39354.1"/>
    </source>
</evidence>
<dbReference type="GO" id="GO:0005783">
    <property type="term" value="C:endoplasmic reticulum"/>
    <property type="evidence" value="ECO:0007669"/>
    <property type="project" value="TreeGrafter"/>
</dbReference>
<keyword evidence="4" id="KW-0547">Nucleotide-binding</keyword>
<dbReference type="SUPFAM" id="SSF56801">
    <property type="entry name" value="Acetyl-CoA synthetase-like"/>
    <property type="match status" value="1"/>
</dbReference>
<evidence type="ECO:0000256" key="3">
    <source>
        <dbReference type="ARBA" id="ARBA00022598"/>
    </source>
</evidence>
<dbReference type="STRING" id="63057.A0A2P5AS50"/>
<dbReference type="AlphaFoldDB" id="A0A2P5AS50"/>
<feature type="transmembrane region" description="Helical" evidence="6">
    <location>
        <begin position="365"/>
        <end position="398"/>
    </location>
</feature>
<dbReference type="OrthoDB" id="20229at2759"/>
<proteinExistence type="inferred from homology"/>
<evidence type="ECO:0000259" key="7">
    <source>
        <dbReference type="Pfam" id="PF00501"/>
    </source>
</evidence>
<evidence type="ECO:0000256" key="4">
    <source>
        <dbReference type="ARBA" id="ARBA00022741"/>
    </source>
</evidence>
<feature type="domain" description="AMP-dependent synthetase/ligase" evidence="7">
    <location>
        <begin position="1"/>
        <end position="244"/>
    </location>
</feature>
<dbReference type="Gene3D" id="3.40.50.12780">
    <property type="entry name" value="N-terminal domain of ligase-like"/>
    <property type="match status" value="1"/>
</dbReference>
<dbReference type="EMBL" id="JXTC01000721">
    <property type="protein sequence ID" value="PON39354.1"/>
    <property type="molecule type" value="Genomic_DNA"/>
</dbReference>
<dbReference type="Pfam" id="PF00501">
    <property type="entry name" value="AMP-binding"/>
    <property type="match status" value="1"/>
</dbReference>
<name>A0A2P5AS50_TREOI</name>